<evidence type="ECO:0000256" key="2">
    <source>
        <dbReference type="ARBA" id="ARBA00012171"/>
    </source>
</evidence>
<dbReference type="Proteomes" id="UP000193061">
    <property type="component" value="Unassembled WGS sequence"/>
</dbReference>
<gene>
    <name evidence="4" type="primary">arcA_2</name>
    <name evidence="4" type="ORF">ROA7450_03821</name>
</gene>
<organism evidence="4 5">
    <name type="scientific">Roseovarius albus</name>
    <dbReference type="NCBI Taxonomy" id="1247867"/>
    <lineage>
        <taxon>Bacteria</taxon>
        <taxon>Pseudomonadati</taxon>
        <taxon>Pseudomonadota</taxon>
        <taxon>Alphaproteobacteria</taxon>
        <taxon>Rhodobacterales</taxon>
        <taxon>Roseobacteraceae</taxon>
        <taxon>Roseovarius</taxon>
    </lineage>
</organism>
<comment type="pathway">
    <text evidence="1">Amino-acid degradation; L-arginine degradation via ADI pathway; carbamoyl phosphate from L-arginine: step 1/2.</text>
</comment>
<dbReference type="GO" id="GO:0016990">
    <property type="term" value="F:arginine deiminase activity"/>
    <property type="evidence" value="ECO:0007669"/>
    <property type="project" value="UniProtKB-EC"/>
</dbReference>
<name>A0A1X7A498_9RHOB</name>
<dbReference type="GO" id="GO:0019546">
    <property type="term" value="P:L-arginine deiminase pathway"/>
    <property type="evidence" value="ECO:0007669"/>
    <property type="project" value="TreeGrafter"/>
</dbReference>
<dbReference type="PANTHER" id="PTHR47271:SF2">
    <property type="entry name" value="ARGININE DEIMINASE"/>
    <property type="match status" value="1"/>
</dbReference>
<dbReference type="Pfam" id="PF19420">
    <property type="entry name" value="DDAH_eukar"/>
    <property type="match status" value="1"/>
</dbReference>
<evidence type="ECO:0000256" key="3">
    <source>
        <dbReference type="ARBA" id="ARBA00049429"/>
    </source>
</evidence>
<dbReference type="EC" id="3.5.3.6" evidence="2"/>
<dbReference type="PANTHER" id="PTHR47271">
    <property type="entry name" value="ARGININE DEIMINASE"/>
    <property type="match status" value="1"/>
</dbReference>
<comment type="catalytic activity">
    <reaction evidence="3">
        <text>L-arginine + H2O = L-citrulline + NH4(+)</text>
        <dbReference type="Rhea" id="RHEA:19597"/>
        <dbReference type="ChEBI" id="CHEBI:15377"/>
        <dbReference type="ChEBI" id="CHEBI:28938"/>
        <dbReference type="ChEBI" id="CHEBI:32682"/>
        <dbReference type="ChEBI" id="CHEBI:57743"/>
        <dbReference type="EC" id="3.5.3.6"/>
    </reaction>
</comment>
<dbReference type="Gene3D" id="3.75.10.10">
    <property type="entry name" value="L-arginine/glycine Amidinotransferase, Chain A"/>
    <property type="match status" value="1"/>
</dbReference>
<dbReference type="AlphaFoldDB" id="A0A1X7A498"/>
<protein>
    <recommendedName>
        <fullName evidence="2">arginine deiminase</fullName>
        <ecNumber evidence="2">3.5.3.6</ecNumber>
    </recommendedName>
</protein>
<proteinExistence type="predicted"/>
<accession>A0A1X7A498</accession>
<evidence type="ECO:0000313" key="5">
    <source>
        <dbReference type="Proteomes" id="UP000193061"/>
    </source>
</evidence>
<dbReference type="SUPFAM" id="SSF55909">
    <property type="entry name" value="Pentein"/>
    <property type="match status" value="1"/>
</dbReference>
<evidence type="ECO:0000256" key="1">
    <source>
        <dbReference type="ARBA" id="ARBA00005213"/>
    </source>
</evidence>
<keyword evidence="5" id="KW-1185">Reference proteome</keyword>
<dbReference type="EMBL" id="FWFX01000016">
    <property type="protein sequence ID" value="SLN70079.1"/>
    <property type="molecule type" value="Genomic_DNA"/>
</dbReference>
<evidence type="ECO:0000313" key="4">
    <source>
        <dbReference type="EMBL" id="SLN70079.1"/>
    </source>
</evidence>
<reference evidence="4 5" key="1">
    <citation type="submission" date="2017-03" db="EMBL/GenBank/DDBJ databases">
        <authorList>
            <person name="Afonso C.L."/>
            <person name="Miller P.J."/>
            <person name="Scott M.A."/>
            <person name="Spackman E."/>
            <person name="Goraichik I."/>
            <person name="Dimitrov K.M."/>
            <person name="Suarez D.L."/>
            <person name="Swayne D.E."/>
        </authorList>
    </citation>
    <scope>NUCLEOTIDE SEQUENCE [LARGE SCALE GENOMIC DNA]</scope>
    <source>
        <strain evidence="4 5">CECT 7450</strain>
    </source>
</reference>
<sequence>MIVLFSQVVNINCPNTSIPLFPIGKTMTKHETCTNSQVAQVKWGVTAQTGVLTDVLLGKPDHFRWVPLNSISAVTLANMEEMGHRFDMQEAMKQHQEMVDVYERCGVNVHFVEADEGLPSSVFTRDSSFMTPWGAVVASIQTPPRRRDYAVASEFYNKAGVPIWKWVTAGHFEGGDFCILKSGVALLGWSGDRSTKEGAEQVAGWLRDKDWEVLVTPIPPQFVHVDAVVVMLEKGLALVCEDALQPYALDFIKDTHGIETIPVAYADCVKLGGNLVSLGNKRVLSMSHNVKVNAQLKERGFDVEAIDYDMFALGGGGVHCSCHELHREPEDG</sequence>
<keyword evidence="4" id="KW-0378">Hydrolase</keyword>